<evidence type="ECO:0000259" key="3">
    <source>
        <dbReference type="Pfam" id="PF13359"/>
    </source>
</evidence>
<comment type="cofactor">
    <cofactor evidence="1">
        <name>a divalent metal cation</name>
        <dbReference type="ChEBI" id="CHEBI:60240"/>
    </cofactor>
</comment>
<dbReference type="EMBL" id="CAJPWZ010000568">
    <property type="protein sequence ID" value="CAG2196711.1"/>
    <property type="molecule type" value="Genomic_DNA"/>
</dbReference>
<gene>
    <name evidence="5" type="ORF">MEDL_11604</name>
</gene>
<feature type="domain" description="DDE Tnp4" evidence="3">
    <location>
        <begin position="199"/>
        <end position="357"/>
    </location>
</feature>
<evidence type="ECO:0000313" key="6">
    <source>
        <dbReference type="Proteomes" id="UP000683360"/>
    </source>
</evidence>
<sequence>MDEKEKAFALILMLYWVYKQTMELPVPYVQNDYNFAFLLLIQMYQRFERQAMPLPYFGFRIRSRILEDEMPGPWVSNDVYGNLIIRPYEFWILSGETVESFQELVTLVSRRLQNYNVGESCMTIENRILLTLIWLRQYPTYTLLSLTFGISVSAVGRIVNIMWIPMWEVVSPLIRWPAVQDWRNCRGRWPEMSNVVGCIDGTSHEILTPMTEPQEEFYSGHRKYHCIHTQVIIDNDKNIVYVHSGFLGHENDAHAYRQFGPIGPGQLMDFPNNCYILADSIYPNEYPLVTPFKSVDIVRAPRREQRRRRKFNALHRKRRVYVEHIMKEFKTFRVVGSLYRHPRWQMASIVELCVGLSQRRTDMIRDRF</sequence>
<name>A0A8S3QJT4_MYTED</name>
<dbReference type="GO" id="GO:0046872">
    <property type="term" value="F:metal ion binding"/>
    <property type="evidence" value="ECO:0007669"/>
    <property type="project" value="UniProtKB-KW"/>
</dbReference>
<organism evidence="5 6">
    <name type="scientific">Mytilus edulis</name>
    <name type="common">Blue mussel</name>
    <dbReference type="NCBI Taxonomy" id="6550"/>
    <lineage>
        <taxon>Eukaryota</taxon>
        <taxon>Metazoa</taxon>
        <taxon>Spiralia</taxon>
        <taxon>Lophotrochozoa</taxon>
        <taxon>Mollusca</taxon>
        <taxon>Bivalvia</taxon>
        <taxon>Autobranchia</taxon>
        <taxon>Pteriomorphia</taxon>
        <taxon>Mytilida</taxon>
        <taxon>Mytiloidea</taxon>
        <taxon>Mytilidae</taxon>
        <taxon>Mytilinae</taxon>
        <taxon>Mytilus</taxon>
    </lineage>
</organism>
<keyword evidence="6" id="KW-1185">Reference proteome</keyword>
<comment type="caution">
    <text evidence="5">The sequence shown here is derived from an EMBL/GenBank/DDBJ whole genome shotgun (WGS) entry which is preliminary data.</text>
</comment>
<reference evidence="5" key="1">
    <citation type="submission" date="2021-03" db="EMBL/GenBank/DDBJ databases">
        <authorList>
            <person name="Bekaert M."/>
        </authorList>
    </citation>
    <scope>NUCLEOTIDE SEQUENCE</scope>
</reference>
<dbReference type="Proteomes" id="UP000683360">
    <property type="component" value="Unassembled WGS sequence"/>
</dbReference>
<dbReference type="OrthoDB" id="5978462at2759"/>
<evidence type="ECO:0000256" key="1">
    <source>
        <dbReference type="ARBA" id="ARBA00001968"/>
    </source>
</evidence>
<protein>
    <recommendedName>
        <fullName evidence="7">DDE Tnp4 domain-containing protein</fullName>
    </recommendedName>
</protein>
<dbReference type="InterPro" id="IPR027806">
    <property type="entry name" value="HARBI1_dom"/>
</dbReference>
<evidence type="ECO:0008006" key="7">
    <source>
        <dbReference type="Google" id="ProtNLM"/>
    </source>
</evidence>
<dbReference type="Pfam" id="PF13359">
    <property type="entry name" value="DDE_Tnp_4"/>
    <property type="match status" value="1"/>
</dbReference>
<feature type="domain" description="Transposase Helix-turn-helix" evidence="4">
    <location>
        <begin position="121"/>
        <end position="161"/>
    </location>
</feature>
<dbReference type="InterPro" id="IPR027805">
    <property type="entry name" value="Transposase_HTH_dom"/>
</dbReference>
<accession>A0A8S3QJT4</accession>
<dbReference type="AlphaFoldDB" id="A0A8S3QJT4"/>
<dbReference type="Pfam" id="PF13613">
    <property type="entry name" value="HTH_Tnp_4"/>
    <property type="match status" value="1"/>
</dbReference>
<evidence type="ECO:0000256" key="2">
    <source>
        <dbReference type="ARBA" id="ARBA00022723"/>
    </source>
</evidence>
<proteinExistence type="predicted"/>
<evidence type="ECO:0000259" key="4">
    <source>
        <dbReference type="Pfam" id="PF13613"/>
    </source>
</evidence>
<keyword evidence="2" id="KW-0479">Metal-binding</keyword>
<evidence type="ECO:0000313" key="5">
    <source>
        <dbReference type="EMBL" id="CAG2196711.1"/>
    </source>
</evidence>